<feature type="transmembrane region" description="Helical" evidence="1">
    <location>
        <begin position="20"/>
        <end position="46"/>
    </location>
</feature>
<proteinExistence type="predicted"/>
<evidence type="ECO:0000256" key="1">
    <source>
        <dbReference type="SAM" id="Phobius"/>
    </source>
</evidence>
<evidence type="ECO:0000313" key="3">
    <source>
        <dbReference type="EMBL" id="MDL9978623.1"/>
    </source>
</evidence>
<dbReference type="Pfam" id="PF01551">
    <property type="entry name" value="Peptidase_M23"/>
    <property type="match status" value="1"/>
</dbReference>
<dbReference type="RefSeq" id="WP_286287194.1">
    <property type="nucleotide sequence ID" value="NZ_JASXSZ010000001.1"/>
</dbReference>
<dbReference type="PANTHER" id="PTHR21666:SF270">
    <property type="entry name" value="MUREIN HYDROLASE ACTIVATOR ENVC"/>
    <property type="match status" value="1"/>
</dbReference>
<name>A0ABT7MVZ3_9MICO</name>
<feature type="domain" description="M23ase beta-sheet core" evidence="2">
    <location>
        <begin position="96"/>
        <end position="192"/>
    </location>
</feature>
<dbReference type="SUPFAM" id="SSF51261">
    <property type="entry name" value="Duplicated hybrid motif"/>
    <property type="match status" value="1"/>
</dbReference>
<dbReference type="InterPro" id="IPR050570">
    <property type="entry name" value="Cell_wall_metabolism_enzyme"/>
</dbReference>
<sequence length="204" mass="20869">MGAPVAVTAALVKTRTGRRIVVGALSILFIGTAFILTPLIAIPFAVAGQSAAAVVTQQQPVPVANGAWGYPLAGGYSKGRGFGLNPVHGCSYCTEFHPGYDMSQACGVTVYAAGPGRVITAGTYFGYGNAVRIDHGGGLTTLYGHMAWGSLRVAIGADVVAGTPLGAEGDTGHSFGCHVHFEVRQNGVAIDPQPFMAARGLPLK</sequence>
<dbReference type="CDD" id="cd12797">
    <property type="entry name" value="M23_peptidase"/>
    <property type="match status" value="1"/>
</dbReference>
<comment type="caution">
    <text evidence="3">The sequence shown here is derived from an EMBL/GenBank/DDBJ whole genome shotgun (WGS) entry which is preliminary data.</text>
</comment>
<keyword evidence="1" id="KW-0472">Membrane</keyword>
<reference evidence="3 4" key="1">
    <citation type="submission" date="2023-06" db="EMBL/GenBank/DDBJ databases">
        <title>Microbacterium sp. nov., isolated from a waste landfill.</title>
        <authorList>
            <person name="Wen W."/>
        </authorList>
    </citation>
    <scope>NUCLEOTIDE SEQUENCE [LARGE SCALE GENOMIC DNA]</scope>
    <source>
        <strain evidence="3 4">ASV49</strain>
    </source>
</reference>
<evidence type="ECO:0000313" key="4">
    <source>
        <dbReference type="Proteomes" id="UP001235064"/>
    </source>
</evidence>
<dbReference type="EMBL" id="JASXSZ010000001">
    <property type="protein sequence ID" value="MDL9978623.1"/>
    <property type="molecule type" value="Genomic_DNA"/>
</dbReference>
<dbReference type="Gene3D" id="2.70.70.10">
    <property type="entry name" value="Glucose Permease (Domain IIA)"/>
    <property type="match status" value="1"/>
</dbReference>
<keyword evidence="1" id="KW-0812">Transmembrane</keyword>
<keyword evidence="4" id="KW-1185">Reference proteome</keyword>
<dbReference type="InterPro" id="IPR011055">
    <property type="entry name" value="Dup_hybrid_motif"/>
</dbReference>
<dbReference type="InterPro" id="IPR016047">
    <property type="entry name" value="M23ase_b-sheet_dom"/>
</dbReference>
<gene>
    <name evidence="3" type="ORF">QSV35_04710</name>
</gene>
<keyword evidence="1" id="KW-1133">Transmembrane helix</keyword>
<organism evidence="3 4">
    <name type="scientific">Microbacterium candidum</name>
    <dbReference type="NCBI Taxonomy" id="3041922"/>
    <lineage>
        <taxon>Bacteria</taxon>
        <taxon>Bacillati</taxon>
        <taxon>Actinomycetota</taxon>
        <taxon>Actinomycetes</taxon>
        <taxon>Micrococcales</taxon>
        <taxon>Microbacteriaceae</taxon>
        <taxon>Microbacterium</taxon>
    </lineage>
</organism>
<protein>
    <submittedName>
        <fullName evidence="3">Peptidoglycan DD-metalloendopeptidase family protein</fullName>
    </submittedName>
</protein>
<dbReference type="Proteomes" id="UP001235064">
    <property type="component" value="Unassembled WGS sequence"/>
</dbReference>
<dbReference type="PANTHER" id="PTHR21666">
    <property type="entry name" value="PEPTIDASE-RELATED"/>
    <property type="match status" value="1"/>
</dbReference>
<evidence type="ECO:0000259" key="2">
    <source>
        <dbReference type="Pfam" id="PF01551"/>
    </source>
</evidence>
<accession>A0ABT7MVZ3</accession>